<organism evidence="2 3">
    <name type="scientific">Chytriomyces confervae</name>
    <dbReference type="NCBI Taxonomy" id="246404"/>
    <lineage>
        <taxon>Eukaryota</taxon>
        <taxon>Fungi</taxon>
        <taxon>Fungi incertae sedis</taxon>
        <taxon>Chytridiomycota</taxon>
        <taxon>Chytridiomycota incertae sedis</taxon>
        <taxon>Chytridiomycetes</taxon>
        <taxon>Chytridiales</taxon>
        <taxon>Chytriomycetaceae</taxon>
        <taxon>Chytriomyces</taxon>
    </lineage>
</organism>
<evidence type="ECO:0000256" key="1">
    <source>
        <dbReference type="SAM" id="Phobius"/>
    </source>
</evidence>
<gene>
    <name evidence="2" type="ORF">CcCBS67573_g09047</name>
</gene>
<keyword evidence="3" id="KW-1185">Reference proteome</keyword>
<feature type="transmembrane region" description="Helical" evidence="1">
    <location>
        <begin position="379"/>
        <end position="403"/>
    </location>
</feature>
<accession>A0A507E9M9</accession>
<keyword evidence="1" id="KW-0472">Membrane</keyword>
<keyword evidence="1" id="KW-0812">Transmembrane</keyword>
<feature type="transmembrane region" description="Helical" evidence="1">
    <location>
        <begin position="76"/>
        <end position="92"/>
    </location>
</feature>
<feature type="transmembrane region" description="Helical" evidence="1">
    <location>
        <begin position="23"/>
        <end position="46"/>
    </location>
</feature>
<sequence length="519" mass="57494">MSSELDWFVGTVFPDMCVTSHGLFQFSHLLAVMCLPAICITSAFLAHSLARPQLHLLLMLPAVMAIPTAWKNRKEGLIVLVVILAASLFGSFDDVRMIDFGNSPNERYVYPQSPEPITIRSNVFGIPRTFDTVHFSKFSGVPTPTAIAGQPAASLGYWTAAETGPAMFMDVTGSKYLDYIRGVRRSNTGFHVRRGKLALILASVNGAQWPEPAPLAVNDYIADVWKPFPNVYVAAVTRVQVISVLTLLARRKLFTNVPSDNRITADLFNPYRGVLQSSTQYIGVDSTVPFNFVSGLLPLSATDAAISVLSNMTAIAYQSFLVQILHSARSENWRAVLQDGKLHSDVYMLAAFNMTTGSTARTILPFDVRNWTTVTCYPLISPVFVTFFVLGCILTSVCAWIMADPAHTNMYLAMSEGYEAVLGRFTNLLHKSEYRVVKVNGNFAIVLKPQNKHCQGYLSYSKTREVLHMRIKEEKKERRRAEQLLRSGGLDSYRMRSKPETVFGTVSSSSSLAAVSLLE</sequence>
<evidence type="ECO:0000313" key="2">
    <source>
        <dbReference type="EMBL" id="TPX59878.1"/>
    </source>
</evidence>
<dbReference type="Proteomes" id="UP000320333">
    <property type="component" value="Unassembled WGS sequence"/>
</dbReference>
<dbReference type="OrthoDB" id="2110556at2759"/>
<feature type="transmembrane region" description="Helical" evidence="1">
    <location>
        <begin position="53"/>
        <end position="70"/>
    </location>
</feature>
<protein>
    <submittedName>
        <fullName evidence="2">Uncharacterized protein</fullName>
    </submittedName>
</protein>
<dbReference type="EMBL" id="QEAP01000704">
    <property type="protein sequence ID" value="TPX59878.1"/>
    <property type="molecule type" value="Genomic_DNA"/>
</dbReference>
<comment type="caution">
    <text evidence="2">The sequence shown here is derived from an EMBL/GenBank/DDBJ whole genome shotgun (WGS) entry which is preliminary data.</text>
</comment>
<name>A0A507E9M9_9FUNG</name>
<evidence type="ECO:0000313" key="3">
    <source>
        <dbReference type="Proteomes" id="UP000320333"/>
    </source>
</evidence>
<reference evidence="2 3" key="1">
    <citation type="journal article" date="2019" name="Sci. Rep.">
        <title>Comparative genomics of chytrid fungi reveal insights into the obligate biotrophic and pathogenic lifestyle of Synchytrium endobioticum.</title>
        <authorList>
            <person name="van de Vossenberg B.T.L.H."/>
            <person name="Warris S."/>
            <person name="Nguyen H.D.T."/>
            <person name="van Gent-Pelzer M.P.E."/>
            <person name="Joly D.L."/>
            <person name="van de Geest H.C."/>
            <person name="Bonants P.J.M."/>
            <person name="Smith D.S."/>
            <person name="Levesque C.A."/>
            <person name="van der Lee T.A.J."/>
        </authorList>
    </citation>
    <scope>NUCLEOTIDE SEQUENCE [LARGE SCALE GENOMIC DNA]</scope>
    <source>
        <strain evidence="2 3">CBS 675.73</strain>
    </source>
</reference>
<keyword evidence="1" id="KW-1133">Transmembrane helix</keyword>
<dbReference type="AlphaFoldDB" id="A0A507E9M9"/>
<proteinExistence type="predicted"/>